<name>A0A480A3W1_9CYAN</name>
<keyword evidence="2" id="KW-1185">Reference proteome</keyword>
<gene>
    <name evidence="1" type="ORF">SR1949_47040</name>
</gene>
<protein>
    <submittedName>
        <fullName evidence="1">Uncharacterized protein</fullName>
    </submittedName>
</protein>
<proteinExistence type="predicted"/>
<sequence length="67" mass="7719">MYFYAQRQKLQVQLWTAATGVVKGDTIILETLAATNPLEEANTPPENHPLIWLTQNPLRLPRYHFAK</sequence>
<comment type="caution">
    <text evidence="1">The sequence shown here is derived from an EMBL/GenBank/DDBJ whole genome shotgun (WGS) entry which is preliminary data.</text>
</comment>
<evidence type="ECO:0000313" key="2">
    <source>
        <dbReference type="Proteomes" id="UP000300142"/>
    </source>
</evidence>
<dbReference type="AlphaFoldDB" id="A0A480A3W1"/>
<evidence type="ECO:0000313" key="1">
    <source>
        <dbReference type="EMBL" id="GCL39577.1"/>
    </source>
</evidence>
<reference evidence="2" key="1">
    <citation type="submission" date="2019-02" db="EMBL/GenBank/DDBJ databases">
        <title>Draft genome sequence of Sphaerospermopsis reniformis NIES-1949.</title>
        <authorList>
            <person name="Yamaguchi H."/>
            <person name="Suzuki S."/>
            <person name="Kawachi M."/>
        </authorList>
    </citation>
    <scope>NUCLEOTIDE SEQUENCE [LARGE SCALE GENOMIC DNA]</scope>
    <source>
        <strain evidence="2">NIES-1949</strain>
    </source>
</reference>
<dbReference type="EMBL" id="BJCE01000278">
    <property type="protein sequence ID" value="GCL39577.1"/>
    <property type="molecule type" value="Genomic_DNA"/>
</dbReference>
<organism evidence="1 2">
    <name type="scientific">Sphaerospermopsis reniformis</name>
    <dbReference type="NCBI Taxonomy" id="531300"/>
    <lineage>
        <taxon>Bacteria</taxon>
        <taxon>Bacillati</taxon>
        <taxon>Cyanobacteriota</taxon>
        <taxon>Cyanophyceae</taxon>
        <taxon>Nostocales</taxon>
        <taxon>Aphanizomenonaceae</taxon>
        <taxon>Sphaerospermopsis</taxon>
    </lineage>
</organism>
<dbReference type="Proteomes" id="UP000300142">
    <property type="component" value="Unassembled WGS sequence"/>
</dbReference>
<accession>A0A480A3W1</accession>